<feature type="compositionally biased region" description="Basic and acidic residues" evidence="1">
    <location>
        <begin position="117"/>
        <end position="127"/>
    </location>
</feature>
<keyword evidence="3" id="KW-1185">Reference proteome</keyword>
<sequence>MTIVLGETWGDQLRAYEREKRYEVDAGLVSGQPLRLLPGMFQAQERTYDPVLGRYRDGAVEGTQRHAEERERVAHLNRARDIQILREQPFNILSQESKLDKLAPGKDPMRLGGHGTLGEKERTKEGKGNFPDTAVDYNILSNLPFKEQHWAKEDSRPRMKEKSPRVRRIPAFLCKDFDIVTNRYLDNHSEKLRQEKRVNLLEATEKHMAKNGFDPLTGKFCDPKVEERVQRIDDAREVEIHLRGEARYPPSYKGRESTAYGILSHETYNPEMLRLYDTKEKDGPKGGWGSKGGWGDVRERTGRFKNRYIVDHNFHAQDLKGDHIRELRQLNRVAPERYEEQRRRGYDIIDGRGYGPGAKETGSRLQKTR</sequence>
<dbReference type="EMBL" id="CAXAMM010040095">
    <property type="protein sequence ID" value="CAK9091076.1"/>
    <property type="molecule type" value="Genomic_DNA"/>
</dbReference>
<feature type="region of interest" description="Disordered" evidence="1">
    <location>
        <begin position="348"/>
        <end position="369"/>
    </location>
</feature>
<evidence type="ECO:0000256" key="1">
    <source>
        <dbReference type="SAM" id="MobiDB-lite"/>
    </source>
</evidence>
<evidence type="ECO:0000313" key="2">
    <source>
        <dbReference type="EMBL" id="CAK9091076.1"/>
    </source>
</evidence>
<evidence type="ECO:0000313" key="3">
    <source>
        <dbReference type="Proteomes" id="UP001642464"/>
    </source>
</evidence>
<comment type="caution">
    <text evidence="2">The sequence shown here is derived from an EMBL/GenBank/DDBJ whole genome shotgun (WGS) entry which is preliminary data.</text>
</comment>
<name>A0ABP0QVV6_9DINO</name>
<proteinExistence type="predicted"/>
<protein>
    <submittedName>
        <fullName evidence="2">Uncharacterized protein</fullName>
    </submittedName>
</protein>
<dbReference type="Proteomes" id="UP001642464">
    <property type="component" value="Unassembled WGS sequence"/>
</dbReference>
<organism evidence="2 3">
    <name type="scientific">Durusdinium trenchii</name>
    <dbReference type="NCBI Taxonomy" id="1381693"/>
    <lineage>
        <taxon>Eukaryota</taxon>
        <taxon>Sar</taxon>
        <taxon>Alveolata</taxon>
        <taxon>Dinophyceae</taxon>
        <taxon>Suessiales</taxon>
        <taxon>Symbiodiniaceae</taxon>
        <taxon>Durusdinium</taxon>
    </lineage>
</organism>
<reference evidence="2 3" key="1">
    <citation type="submission" date="2024-02" db="EMBL/GenBank/DDBJ databases">
        <authorList>
            <person name="Chen Y."/>
            <person name="Shah S."/>
            <person name="Dougan E. K."/>
            <person name="Thang M."/>
            <person name="Chan C."/>
        </authorList>
    </citation>
    <scope>NUCLEOTIDE SEQUENCE [LARGE SCALE GENOMIC DNA]</scope>
</reference>
<accession>A0ABP0QVV6</accession>
<gene>
    <name evidence="2" type="ORF">SCF082_LOCUS42914</name>
</gene>
<feature type="region of interest" description="Disordered" evidence="1">
    <location>
        <begin position="102"/>
        <end position="131"/>
    </location>
</feature>